<accession>A0AA87TF24</accession>
<dbReference type="RefSeq" id="WP_016523051.1">
    <property type="nucleotide sequence ID" value="NZ_KE332517.1"/>
</dbReference>
<evidence type="ECO:0000256" key="4">
    <source>
        <dbReference type="ARBA" id="ARBA00022452"/>
    </source>
</evidence>
<protein>
    <recommendedName>
        <fullName evidence="10">TolC family type I secretion outer membrane protein</fullName>
    </recommendedName>
</protein>
<gene>
    <name evidence="8" type="ORF">HMPREF9195_01092</name>
</gene>
<keyword evidence="3" id="KW-0813">Transport</keyword>
<comment type="subcellular location">
    <subcellularLocation>
        <location evidence="1">Cell outer membrane</location>
    </subcellularLocation>
</comment>
<keyword evidence="6" id="KW-0472">Membrane</keyword>
<dbReference type="InterPro" id="IPR051906">
    <property type="entry name" value="TolC-like"/>
</dbReference>
<comment type="similarity">
    <text evidence="2">Belongs to the outer membrane factor (OMF) (TC 1.B.17) family.</text>
</comment>
<dbReference type="InterPro" id="IPR003423">
    <property type="entry name" value="OMP_efflux"/>
</dbReference>
<evidence type="ECO:0000256" key="6">
    <source>
        <dbReference type="ARBA" id="ARBA00023136"/>
    </source>
</evidence>
<evidence type="ECO:0000256" key="7">
    <source>
        <dbReference type="ARBA" id="ARBA00023237"/>
    </source>
</evidence>
<dbReference type="SUPFAM" id="SSF56954">
    <property type="entry name" value="Outer membrane efflux proteins (OEP)"/>
    <property type="match status" value="1"/>
</dbReference>
<evidence type="ECO:0000256" key="1">
    <source>
        <dbReference type="ARBA" id="ARBA00004442"/>
    </source>
</evidence>
<keyword evidence="4" id="KW-1134">Transmembrane beta strand</keyword>
<dbReference type="GO" id="GO:0009279">
    <property type="term" value="C:cell outer membrane"/>
    <property type="evidence" value="ECO:0007669"/>
    <property type="project" value="UniProtKB-SubCell"/>
</dbReference>
<sequence>MEQKLIIIVLSILFALNSFGEETQIPDKTIDVETAVQSALQTHLSVRQSEIQLEQAKRKYAHAWNNFLPSLSANISGGANGGLTSTATNALTFSTGINANLNISLGVGKKIAALKAAYESGQKDYEDTVREIETEIRKSFYSLLYMQGQVDISRSSVNANEAQYNQTKIKKSQGLVTELDLLTSQVNYESAKINLRNTEKAYFTATFKFLNEIGINVEPGQRVSFEGSFDDYVNANDFELSQENSDELIENSPAIRTIKNTLNKNKISRSQLALSAYLPNIMLSANISPYSYSYNLPNKIGTKRDSWSVSAGLSFALDNYIPGSAVRDNIADMDDSIKTLEVQLDKKRQQIKTNIIEILNEIEIAKEGLENCRLNIDLARKTYEMAEVAYKNGTKDLNSLQSIHNAYSNAKLQYKNQQLTLINSRLTLKSLIGK</sequence>
<keyword evidence="7" id="KW-0998">Cell outer membrane</keyword>
<evidence type="ECO:0000313" key="9">
    <source>
        <dbReference type="Proteomes" id="UP000014634"/>
    </source>
</evidence>
<evidence type="ECO:0000256" key="2">
    <source>
        <dbReference type="ARBA" id="ARBA00007613"/>
    </source>
</evidence>
<dbReference type="GO" id="GO:1990281">
    <property type="term" value="C:efflux pump complex"/>
    <property type="evidence" value="ECO:0007669"/>
    <property type="project" value="TreeGrafter"/>
</dbReference>
<dbReference type="GO" id="GO:0015562">
    <property type="term" value="F:efflux transmembrane transporter activity"/>
    <property type="evidence" value="ECO:0007669"/>
    <property type="project" value="InterPro"/>
</dbReference>
<dbReference type="PANTHER" id="PTHR30026">
    <property type="entry name" value="OUTER MEMBRANE PROTEIN TOLC"/>
    <property type="match status" value="1"/>
</dbReference>
<evidence type="ECO:0000313" key="8">
    <source>
        <dbReference type="EMBL" id="EPF29095.1"/>
    </source>
</evidence>
<comment type="caution">
    <text evidence="8">The sequence shown here is derived from an EMBL/GenBank/DDBJ whole genome shotgun (WGS) entry which is preliminary data.</text>
</comment>
<dbReference type="PANTHER" id="PTHR30026:SF20">
    <property type="entry name" value="OUTER MEMBRANE PROTEIN TOLC"/>
    <property type="match status" value="1"/>
</dbReference>
<dbReference type="Gene3D" id="1.20.1600.10">
    <property type="entry name" value="Outer membrane efflux proteins (OEP)"/>
    <property type="match status" value="1"/>
</dbReference>
<organism evidence="8 9">
    <name type="scientific">Treponema medium ATCC 700293</name>
    <dbReference type="NCBI Taxonomy" id="1125700"/>
    <lineage>
        <taxon>Bacteria</taxon>
        <taxon>Pseudomonadati</taxon>
        <taxon>Spirochaetota</taxon>
        <taxon>Spirochaetia</taxon>
        <taxon>Spirochaetales</taxon>
        <taxon>Treponemataceae</taxon>
        <taxon>Treponema</taxon>
    </lineage>
</organism>
<proteinExistence type="inferred from homology"/>
<dbReference type="AlphaFoldDB" id="A0AA87TF24"/>
<reference evidence="8 9" key="1">
    <citation type="submission" date="2013-04" db="EMBL/GenBank/DDBJ databases">
        <title>The Genome Sequence of Treponema medium ATCC 700293.</title>
        <authorList>
            <consortium name="The Broad Institute Genomics Platform"/>
            <person name="Earl A."/>
            <person name="Ward D."/>
            <person name="Feldgarden M."/>
            <person name="Gevers D."/>
            <person name="Leonetti C."/>
            <person name="Blanton J.M."/>
            <person name="Dewhirst F.E."/>
            <person name="Izard J."/>
            <person name="Walker B."/>
            <person name="Young S."/>
            <person name="Zeng Q."/>
            <person name="Gargeya S."/>
            <person name="Fitzgerald M."/>
            <person name="Haas B."/>
            <person name="Abouelleil A."/>
            <person name="Allen A.W."/>
            <person name="Alvarado L."/>
            <person name="Arachchi H.M."/>
            <person name="Berlin A.M."/>
            <person name="Chapman S.B."/>
            <person name="Gainer-Dewar J."/>
            <person name="Goldberg J."/>
            <person name="Griggs A."/>
            <person name="Gujja S."/>
            <person name="Hansen M."/>
            <person name="Howarth C."/>
            <person name="Imamovic A."/>
            <person name="Ireland A."/>
            <person name="Larimer J."/>
            <person name="McCowan C."/>
            <person name="Murphy C."/>
            <person name="Pearson M."/>
            <person name="Poon T.W."/>
            <person name="Priest M."/>
            <person name="Roberts A."/>
            <person name="Saif S."/>
            <person name="Shea T."/>
            <person name="Sisk P."/>
            <person name="Sykes S."/>
            <person name="Wortman J."/>
            <person name="Nusbaum C."/>
            <person name="Birren B."/>
        </authorList>
    </citation>
    <scope>NUCLEOTIDE SEQUENCE [LARGE SCALE GENOMIC DNA]</scope>
    <source>
        <strain evidence="8 9">ATCC 700293</strain>
    </source>
</reference>
<evidence type="ECO:0000256" key="5">
    <source>
        <dbReference type="ARBA" id="ARBA00022692"/>
    </source>
</evidence>
<dbReference type="EMBL" id="ATFE01000007">
    <property type="protein sequence ID" value="EPF29095.1"/>
    <property type="molecule type" value="Genomic_DNA"/>
</dbReference>
<dbReference type="Pfam" id="PF02321">
    <property type="entry name" value="OEP"/>
    <property type="match status" value="2"/>
</dbReference>
<keyword evidence="5" id="KW-0812">Transmembrane</keyword>
<evidence type="ECO:0000256" key="3">
    <source>
        <dbReference type="ARBA" id="ARBA00022448"/>
    </source>
</evidence>
<evidence type="ECO:0008006" key="10">
    <source>
        <dbReference type="Google" id="ProtNLM"/>
    </source>
</evidence>
<dbReference type="GO" id="GO:0015288">
    <property type="term" value="F:porin activity"/>
    <property type="evidence" value="ECO:0007669"/>
    <property type="project" value="TreeGrafter"/>
</dbReference>
<dbReference type="Proteomes" id="UP000014634">
    <property type="component" value="Unassembled WGS sequence"/>
</dbReference>
<name>A0AA87TF24_TREMD</name>